<proteinExistence type="predicted"/>
<feature type="compositionally biased region" description="Basic and acidic residues" evidence="1">
    <location>
        <begin position="363"/>
        <end position="377"/>
    </location>
</feature>
<name>A0A078A6M8_STYLE</name>
<sequence length="612" mass="69587">MSLLTQDQKIQQNLNKKLKSNQSLPDFSFDHSSPDKKRKIENLTRKLESDMNLQLKLKIPIQNNGELPNEYYKNTYQGCGGIISGTGIVEQINSFRMGSESTNITSRTVGGAQTSNIHQTPNVQKNPRFSLNLAFSNNSKGNNYFSTFDQGQDSFRTSRQQALLGQLSKRSQLGQLNNRGYSQGKYQGGGSNLHQNNYSYNPNTSQQNVVGCGSSQYQNIRLSEFLLKSTEKCKSTLRVPNKIGSTVPNMMSPYLSNFMNGQSPDQNEIRKVHLFTNKTTKGECSVESKERNHSKDSGNLDINDLIRIQDNYSNYNSNLNNPDFLRGVSPYQNSHYNGSPLRFNQTQATTYFNIQERFSVSSKDDEYHLSTQNKEDNTSNARSNSQNYLQKTLLRSQQSCEGINLFAINKYDDKQAKIPKVVKGNHAQTSFDGSQSERQLYQQNLDQPQILRKVDLERANTIVEVPESLQKMYQIDKMKRKVSPSLLLDNYLQKNSELKKSENQHTKDNQSKINSIQLQRQKVKERLNSITHNFQGLGNISLNNCLDRSLTGVNAFSSQTSATSMTQRRIALRASQKVKNQKQQQNSASLMSIPNPYNNMSESANEMRRQLR</sequence>
<organism evidence="2 3">
    <name type="scientific">Stylonychia lemnae</name>
    <name type="common">Ciliate</name>
    <dbReference type="NCBI Taxonomy" id="5949"/>
    <lineage>
        <taxon>Eukaryota</taxon>
        <taxon>Sar</taxon>
        <taxon>Alveolata</taxon>
        <taxon>Ciliophora</taxon>
        <taxon>Intramacronucleata</taxon>
        <taxon>Spirotrichea</taxon>
        <taxon>Stichotrichia</taxon>
        <taxon>Sporadotrichida</taxon>
        <taxon>Oxytrichidae</taxon>
        <taxon>Stylonychinae</taxon>
        <taxon>Stylonychia</taxon>
    </lineage>
</organism>
<evidence type="ECO:0000313" key="2">
    <source>
        <dbReference type="EMBL" id="CDW76399.1"/>
    </source>
</evidence>
<feature type="region of interest" description="Disordered" evidence="1">
    <location>
        <begin position="577"/>
        <end position="612"/>
    </location>
</feature>
<feature type="region of interest" description="Disordered" evidence="1">
    <location>
        <begin position="175"/>
        <end position="197"/>
    </location>
</feature>
<dbReference type="AlphaFoldDB" id="A0A078A6M8"/>
<feature type="region of interest" description="Disordered" evidence="1">
    <location>
        <begin position="363"/>
        <end position="386"/>
    </location>
</feature>
<dbReference type="InParanoid" id="A0A078A6M8"/>
<keyword evidence="3" id="KW-1185">Reference proteome</keyword>
<evidence type="ECO:0000256" key="1">
    <source>
        <dbReference type="SAM" id="MobiDB-lite"/>
    </source>
</evidence>
<feature type="compositionally biased region" description="Low complexity" evidence="1">
    <location>
        <begin position="577"/>
        <end position="589"/>
    </location>
</feature>
<evidence type="ECO:0000313" key="3">
    <source>
        <dbReference type="Proteomes" id="UP000039865"/>
    </source>
</evidence>
<protein>
    <submittedName>
        <fullName evidence="2">Uncharacterized protein</fullName>
    </submittedName>
</protein>
<feature type="compositionally biased region" description="Polar residues" evidence="1">
    <location>
        <begin position="590"/>
        <end position="604"/>
    </location>
</feature>
<gene>
    <name evidence="2" type="primary">Contig9541.g10201</name>
    <name evidence="2" type="ORF">STYLEM_5399</name>
</gene>
<dbReference type="Proteomes" id="UP000039865">
    <property type="component" value="Unassembled WGS sequence"/>
</dbReference>
<reference evidence="2 3" key="1">
    <citation type="submission" date="2014-06" db="EMBL/GenBank/DDBJ databases">
        <authorList>
            <person name="Swart Estienne"/>
        </authorList>
    </citation>
    <scope>NUCLEOTIDE SEQUENCE [LARGE SCALE GENOMIC DNA]</scope>
    <source>
        <strain evidence="2 3">130c</strain>
    </source>
</reference>
<accession>A0A078A6M8</accession>
<dbReference type="EMBL" id="CCKQ01005236">
    <property type="protein sequence ID" value="CDW76399.1"/>
    <property type="molecule type" value="Genomic_DNA"/>
</dbReference>